<accession>A0A5D8ZZW1</accession>
<proteinExistence type="predicted"/>
<protein>
    <submittedName>
        <fullName evidence="2">Uncharacterized protein</fullName>
    </submittedName>
</protein>
<dbReference type="EMBL" id="VTRU01000001">
    <property type="protein sequence ID" value="TZF98864.1"/>
    <property type="molecule type" value="Genomic_DNA"/>
</dbReference>
<gene>
    <name evidence="2" type="ORF">FW781_02760</name>
</gene>
<evidence type="ECO:0000256" key="1">
    <source>
        <dbReference type="SAM" id="SignalP"/>
    </source>
</evidence>
<feature type="signal peptide" evidence="1">
    <location>
        <begin position="1"/>
        <end position="17"/>
    </location>
</feature>
<dbReference type="Proteomes" id="UP000323884">
    <property type="component" value="Unassembled WGS sequence"/>
</dbReference>
<dbReference type="SUPFAM" id="SSF50969">
    <property type="entry name" value="YVTN repeat-like/Quinoprotein amine dehydrogenase"/>
    <property type="match status" value="1"/>
</dbReference>
<comment type="caution">
    <text evidence="2">The sequence shown here is derived from an EMBL/GenBank/DDBJ whole genome shotgun (WGS) entry which is preliminary data.</text>
</comment>
<keyword evidence="1" id="KW-0732">Signal</keyword>
<dbReference type="InterPro" id="IPR011044">
    <property type="entry name" value="Quino_amine_DH_bsu"/>
</dbReference>
<dbReference type="AlphaFoldDB" id="A0A5D8ZZW1"/>
<organism evidence="2 3">
    <name type="scientific">Chryseobacterium panacisoli</name>
    <dbReference type="NCBI Taxonomy" id="1807141"/>
    <lineage>
        <taxon>Bacteria</taxon>
        <taxon>Pseudomonadati</taxon>
        <taxon>Bacteroidota</taxon>
        <taxon>Flavobacteriia</taxon>
        <taxon>Flavobacteriales</taxon>
        <taxon>Weeksellaceae</taxon>
        <taxon>Chryseobacterium group</taxon>
        <taxon>Chryseobacterium</taxon>
    </lineage>
</organism>
<keyword evidence="2" id="KW-0614">Plasmid</keyword>
<reference evidence="2 3" key="1">
    <citation type="submission" date="2019-08" db="EMBL/GenBank/DDBJ databases">
        <title>Draft genome sequence of Chryseobacterium sp. Gsoil 183.</title>
        <authorList>
            <person name="Im W.-T."/>
        </authorList>
    </citation>
    <scope>NUCLEOTIDE SEQUENCE [LARGE SCALE GENOMIC DNA]</scope>
    <source>
        <strain evidence="2 3">Gsoil 183</strain>
        <plasmid evidence="2">unnamed1</plasmid>
    </source>
</reference>
<evidence type="ECO:0000313" key="3">
    <source>
        <dbReference type="Proteomes" id="UP000323884"/>
    </source>
</evidence>
<feature type="chain" id="PRO_5022816265" evidence="1">
    <location>
        <begin position="18"/>
        <end position="356"/>
    </location>
</feature>
<sequence length="356" mass="39363">MKKLILLSLLYCTNMGAQNLYCTMTSYSNNVMYDYMNKLNNNSGAQMSSNYLFSNGSSNIGSASFDSSSNMIFTLNSSLNVLGKYNVGNDTFSSLQLPWPANTAELYVNVAMANGRLFAVKESSSNIVSVCEFNKLTGNLISEHIYTTPSLSGFSDFAFCQETNELVLLVNSKIVKYNITTGSETSFNLPSAGYTSIVPVNQKLYVTKQNTVSGNIVFTIESYQLSTGNLVSSNVLSTTFTEVDEGISNLCFLGVTNELVGTISSQNEIRLLKFNIGTYAESLTHLFWGPYYFLGDMVATTPMPTLSTHENLDKIKSKKIKNVYDISGKKISPDTKDQIIILEYEDGTHKKVFQKR</sequence>
<name>A0A5D8ZZW1_9FLAO</name>
<evidence type="ECO:0000313" key="2">
    <source>
        <dbReference type="EMBL" id="TZF98864.1"/>
    </source>
</evidence>
<keyword evidence="3" id="KW-1185">Reference proteome</keyword>
<dbReference type="RefSeq" id="WP_149386011.1">
    <property type="nucleotide sequence ID" value="NZ_VTRU01000001.1"/>
</dbReference>
<geneLocation type="plasmid" evidence="2">
    <name>unnamed1</name>
</geneLocation>
<dbReference type="OrthoDB" id="1233968at2"/>